<reference evidence="2 3" key="1">
    <citation type="journal article" date="2018" name="Nat. Biotechnol.">
        <title>A standardized bacterial taxonomy based on genome phylogeny substantially revises the tree of life.</title>
        <authorList>
            <person name="Parks D.H."/>
            <person name="Chuvochina M."/>
            <person name="Waite D.W."/>
            <person name="Rinke C."/>
            <person name="Skarshewski A."/>
            <person name="Chaumeil P.A."/>
            <person name="Hugenholtz P."/>
        </authorList>
    </citation>
    <scope>NUCLEOTIDE SEQUENCE [LARGE SCALE GENOMIC DNA]</scope>
    <source>
        <strain evidence="2">UBA8781</strain>
    </source>
</reference>
<dbReference type="PANTHER" id="PTHR33434">
    <property type="entry name" value="DEGV DOMAIN-CONTAINING PROTEIN DR_1986-RELATED"/>
    <property type="match status" value="1"/>
</dbReference>
<protein>
    <submittedName>
        <fullName evidence="2">DegV family protein</fullName>
    </submittedName>
</protein>
<dbReference type="Gene3D" id="3.30.1180.10">
    <property type="match status" value="1"/>
</dbReference>
<sequence>MSRVAVVTDSTAYLPRELMERLHIHFVPLQLIWGDETYRDGIDITPEAFYTRLPHSKTMPTTSQPSPAAFRVVYEDLLHKGNDILSIHISSKLSGTIDSATQARQAFPDAAIEVIDSLSTSMGMGFAVLEAARAAEQGATLAECKTIAEKALANSRVFFLVRTLEFLHRGGRIGGAQAFVGTALNLKPILELRDGRIEALDRVRTWNKALDRLVEIYAEAVAGRKPLRIAVLHANAEEEAQRLMERVKSIFNVNDIRETTIVPVSPVIGAHTGPGCVGLTFTAGM</sequence>
<dbReference type="AlphaFoldDB" id="A0A3D1JI11"/>
<name>A0A3D1JI11_9CHLR</name>
<dbReference type="RefSeq" id="WP_062192755.1">
    <property type="nucleotide sequence ID" value="NZ_DF967965.1"/>
</dbReference>
<organism evidence="2 3">
    <name type="scientific">Anaerolinea thermolimosa</name>
    <dbReference type="NCBI Taxonomy" id="229919"/>
    <lineage>
        <taxon>Bacteria</taxon>
        <taxon>Bacillati</taxon>
        <taxon>Chloroflexota</taxon>
        <taxon>Anaerolineae</taxon>
        <taxon>Anaerolineales</taxon>
        <taxon>Anaerolineaceae</taxon>
        <taxon>Anaerolinea</taxon>
    </lineage>
</organism>
<dbReference type="NCBIfam" id="TIGR00762">
    <property type="entry name" value="DegV"/>
    <property type="match status" value="1"/>
</dbReference>
<comment type="caution">
    <text evidence="2">The sequence shown here is derived from an EMBL/GenBank/DDBJ whole genome shotgun (WGS) entry which is preliminary data.</text>
</comment>
<gene>
    <name evidence="2" type="ORF">DEQ80_09460</name>
</gene>
<dbReference type="STRING" id="229919.GCA_001050195_01917"/>
<dbReference type="Gene3D" id="3.40.50.10170">
    <property type="match status" value="1"/>
</dbReference>
<evidence type="ECO:0000256" key="1">
    <source>
        <dbReference type="ARBA" id="ARBA00023121"/>
    </source>
</evidence>
<dbReference type="GO" id="GO:0008289">
    <property type="term" value="F:lipid binding"/>
    <property type="evidence" value="ECO:0007669"/>
    <property type="project" value="UniProtKB-KW"/>
</dbReference>
<dbReference type="PROSITE" id="PS51482">
    <property type="entry name" value="DEGV"/>
    <property type="match status" value="1"/>
</dbReference>
<dbReference type="InterPro" id="IPR050270">
    <property type="entry name" value="DegV_domain_contain"/>
</dbReference>
<proteinExistence type="predicted"/>
<dbReference type="EMBL" id="DPBP01000037">
    <property type="protein sequence ID" value="HCE18074.1"/>
    <property type="molecule type" value="Genomic_DNA"/>
</dbReference>
<keyword evidence="1" id="KW-0446">Lipid-binding</keyword>
<evidence type="ECO:0000313" key="3">
    <source>
        <dbReference type="Proteomes" id="UP000264141"/>
    </source>
</evidence>
<evidence type="ECO:0000313" key="2">
    <source>
        <dbReference type="EMBL" id="HCE18074.1"/>
    </source>
</evidence>
<dbReference type="Proteomes" id="UP000264141">
    <property type="component" value="Unassembled WGS sequence"/>
</dbReference>
<dbReference type="PANTHER" id="PTHR33434:SF2">
    <property type="entry name" value="FATTY ACID-BINDING PROTEIN TM_1468"/>
    <property type="match status" value="1"/>
</dbReference>
<accession>A0A3D1JI11</accession>
<dbReference type="InterPro" id="IPR003797">
    <property type="entry name" value="DegV"/>
</dbReference>
<dbReference type="SUPFAM" id="SSF82549">
    <property type="entry name" value="DAK1/DegV-like"/>
    <property type="match status" value="1"/>
</dbReference>
<dbReference type="Pfam" id="PF02645">
    <property type="entry name" value="DegV"/>
    <property type="match status" value="1"/>
</dbReference>
<dbReference type="OrthoDB" id="9780660at2"/>
<dbReference type="InterPro" id="IPR043168">
    <property type="entry name" value="DegV_C"/>
</dbReference>